<dbReference type="SUPFAM" id="SSF53300">
    <property type="entry name" value="vWA-like"/>
    <property type="match status" value="1"/>
</dbReference>
<evidence type="ECO:0000259" key="1">
    <source>
        <dbReference type="PROSITE" id="PS50234"/>
    </source>
</evidence>
<dbReference type="Pfam" id="PF13519">
    <property type="entry name" value="VWA_2"/>
    <property type="match status" value="1"/>
</dbReference>
<dbReference type="InterPro" id="IPR036465">
    <property type="entry name" value="vWFA_dom_sf"/>
</dbReference>
<proteinExistence type="predicted"/>
<dbReference type="Proteomes" id="UP000075604">
    <property type="component" value="Unassembled WGS sequence"/>
</dbReference>
<dbReference type="GO" id="GO:0005829">
    <property type="term" value="C:cytosol"/>
    <property type="evidence" value="ECO:0007669"/>
    <property type="project" value="TreeGrafter"/>
</dbReference>
<evidence type="ECO:0000313" key="2">
    <source>
        <dbReference type="EMBL" id="KYF48513.1"/>
    </source>
</evidence>
<dbReference type="PANTHER" id="PTHR36846:SF1">
    <property type="entry name" value="PROTEIN VIAA"/>
    <property type="match status" value="1"/>
</dbReference>
<accession>A0A150P0U0</accession>
<name>A0A150P0U0_SORCE</name>
<organism evidence="2 3">
    <name type="scientific">Sorangium cellulosum</name>
    <name type="common">Polyangium cellulosum</name>
    <dbReference type="NCBI Taxonomy" id="56"/>
    <lineage>
        <taxon>Bacteria</taxon>
        <taxon>Pseudomonadati</taxon>
        <taxon>Myxococcota</taxon>
        <taxon>Polyangia</taxon>
        <taxon>Polyangiales</taxon>
        <taxon>Polyangiaceae</taxon>
        <taxon>Sorangium</taxon>
    </lineage>
</organism>
<dbReference type="PROSITE" id="PS50234">
    <property type="entry name" value="VWFA"/>
    <property type="match status" value="1"/>
</dbReference>
<dbReference type="SMART" id="SM00327">
    <property type="entry name" value="VWA"/>
    <property type="match status" value="1"/>
</dbReference>
<dbReference type="InterPro" id="IPR002035">
    <property type="entry name" value="VWF_A"/>
</dbReference>
<protein>
    <recommendedName>
        <fullName evidence="1">VWFA domain-containing protein</fullName>
    </recommendedName>
</protein>
<feature type="domain" description="VWFA" evidence="1">
    <location>
        <begin position="221"/>
        <end position="351"/>
    </location>
</feature>
<dbReference type="Gene3D" id="3.40.50.410">
    <property type="entry name" value="von Willebrand factor, type A domain"/>
    <property type="match status" value="1"/>
</dbReference>
<dbReference type="AlphaFoldDB" id="A0A150P0U0"/>
<dbReference type="PANTHER" id="PTHR36846">
    <property type="entry name" value="PROTEIN VIAA"/>
    <property type="match status" value="1"/>
</dbReference>
<sequence length="389" mass="41305">MGTFLQARRAHRAVAVAADQDAALAGDLWNAIVGAGSEPLAGSFAEAVQDTAPVEHAALLASDDVAAAYAFERLWACLPALPPRASPFELRGVARERWAAFDAQARRTEHLAGGFGWDVSAAWTHARDVELAHGDLHQVERIARLAGRMYAALRGARASRVHGVPAEVYSVEQGNDVSRLLPAEQVLLMDPVLETVVLERIASRRAAQYAVRGEAKKSKGPLVIALDESGSMHAARNEWAKAATVALCRVAFDEKRPAAVVHYSTSTVVQVIKPGDTEAVLRMVRHFLGGGTAIGLALGMAVQQVRQLAQRGHQGADIILVTDGVDGDQAAQEAALREGLALGVRLWTVAIECEVPETSPLRAKAAHYMRLGGAELARGESVSLLAGAT</sequence>
<gene>
    <name evidence="2" type="ORF">BE04_37635</name>
</gene>
<comment type="caution">
    <text evidence="2">The sequence shown here is derived from an EMBL/GenBank/DDBJ whole genome shotgun (WGS) entry which is preliminary data.</text>
</comment>
<evidence type="ECO:0000313" key="3">
    <source>
        <dbReference type="Proteomes" id="UP000075604"/>
    </source>
</evidence>
<reference evidence="2 3" key="1">
    <citation type="submission" date="2014-02" db="EMBL/GenBank/DDBJ databases">
        <title>The small core and large imbalanced accessory genome model reveals a collaborative survival strategy of Sorangium cellulosum strains in nature.</title>
        <authorList>
            <person name="Han K."/>
            <person name="Peng R."/>
            <person name="Blom J."/>
            <person name="Li Y.-Z."/>
        </authorList>
    </citation>
    <scope>NUCLEOTIDE SEQUENCE [LARGE SCALE GENOMIC DNA]</scope>
    <source>
        <strain evidence="2 3">So0157-18</strain>
    </source>
</reference>
<dbReference type="EMBL" id="JELX01004376">
    <property type="protein sequence ID" value="KYF48513.1"/>
    <property type="molecule type" value="Genomic_DNA"/>
</dbReference>